<accession>A3Q9K3</accession>
<gene>
    <name evidence="1" type="ordered locus">Shew_0279</name>
</gene>
<dbReference type="AlphaFoldDB" id="A3Q9K3"/>
<evidence type="ECO:0000313" key="2">
    <source>
        <dbReference type="Proteomes" id="UP000001558"/>
    </source>
</evidence>
<dbReference type="Proteomes" id="UP000001558">
    <property type="component" value="Chromosome"/>
</dbReference>
<proteinExistence type="predicted"/>
<organism evidence="1 2">
    <name type="scientific">Shewanella loihica (strain ATCC BAA-1088 / PV-4)</name>
    <dbReference type="NCBI Taxonomy" id="323850"/>
    <lineage>
        <taxon>Bacteria</taxon>
        <taxon>Pseudomonadati</taxon>
        <taxon>Pseudomonadota</taxon>
        <taxon>Gammaproteobacteria</taxon>
        <taxon>Alteromonadales</taxon>
        <taxon>Shewanellaceae</taxon>
        <taxon>Shewanella</taxon>
    </lineage>
</organism>
<reference evidence="1 2" key="1">
    <citation type="submission" date="2007-03" db="EMBL/GenBank/DDBJ databases">
        <title>Complete sequence of Shewanella loihica PV-4.</title>
        <authorList>
            <consortium name="US DOE Joint Genome Institute"/>
            <person name="Copeland A."/>
            <person name="Lucas S."/>
            <person name="Lapidus A."/>
            <person name="Barry K."/>
            <person name="Detter J.C."/>
            <person name="Glavina del Rio T."/>
            <person name="Hammon N."/>
            <person name="Israni S."/>
            <person name="Dalin E."/>
            <person name="Tice H."/>
            <person name="Pitluck S."/>
            <person name="Chain P."/>
            <person name="Malfatti S."/>
            <person name="Shin M."/>
            <person name="Vergez L."/>
            <person name="Schmutz J."/>
            <person name="Larimer F."/>
            <person name="Land M."/>
            <person name="Hauser L."/>
            <person name="Kyrpides N."/>
            <person name="Mikhailova N."/>
            <person name="Romine M.F."/>
            <person name="Serres G."/>
            <person name="Fredrickson J."/>
            <person name="Tiedje J."/>
            <person name="Richardson P."/>
        </authorList>
    </citation>
    <scope>NUCLEOTIDE SEQUENCE [LARGE SCALE GENOMIC DNA]</scope>
    <source>
        <strain evidence="2">ATCC BAA-1088 / PV-4</strain>
    </source>
</reference>
<protein>
    <submittedName>
        <fullName evidence="1">Uncharacterized protein</fullName>
    </submittedName>
</protein>
<sequence length="142" mass="16145" precursor="true">MHWQRVVAVNPVHFIARHKPSSLFRLLALLTLPLFVSACQSNLIAQSERDYLEVTPAQLSKYWVIQNNTLNWQGLIEQKQKLNISFGINPSGQLVDLELDDLSISPEQKEALLARFSEQRFNATVDNKSAQPVRVSAIVMFN</sequence>
<dbReference type="KEGG" id="slo:Shew_0279"/>
<evidence type="ECO:0000313" key="1">
    <source>
        <dbReference type="EMBL" id="ABO22151.1"/>
    </source>
</evidence>
<keyword evidence="2" id="KW-1185">Reference proteome</keyword>
<name>A3Q9K3_SHELP</name>
<dbReference type="HOGENOM" id="CLU_1814501_0_0_6"/>
<dbReference type="EMBL" id="CP000606">
    <property type="protein sequence ID" value="ABO22151.1"/>
    <property type="molecule type" value="Genomic_DNA"/>
</dbReference>